<feature type="coiled-coil region" evidence="10">
    <location>
        <begin position="247"/>
        <end position="274"/>
    </location>
</feature>
<evidence type="ECO:0000256" key="10">
    <source>
        <dbReference type="SAM" id="Coils"/>
    </source>
</evidence>
<dbReference type="PANTHER" id="PTHR21738">
    <property type="entry name" value="RIBOSOMAL RNA PROCESSING PROTEIN 36 HOMOLOG"/>
    <property type="match status" value="1"/>
</dbReference>
<feature type="compositionally biased region" description="Basic and acidic residues" evidence="11">
    <location>
        <begin position="307"/>
        <end position="322"/>
    </location>
</feature>
<dbReference type="PhylomeDB" id="A0A061B394"/>
<dbReference type="VEuPathDB" id="FungiDB:BON22_3954"/>
<name>A0A061B394_CYBFA</name>
<comment type="subcellular location">
    <subcellularLocation>
        <location evidence="1 9">Nucleus</location>
        <location evidence="1 9">Nucleolus</location>
    </subcellularLocation>
</comment>
<dbReference type="AlphaFoldDB" id="A0A061B394"/>
<dbReference type="EMBL" id="LK052899">
    <property type="protein sequence ID" value="CDR44290.1"/>
    <property type="molecule type" value="Genomic_DNA"/>
</dbReference>
<organism evidence="12">
    <name type="scientific">Cyberlindnera fabianii</name>
    <name type="common">Yeast</name>
    <name type="synonym">Hansenula fabianii</name>
    <dbReference type="NCBI Taxonomy" id="36022"/>
    <lineage>
        <taxon>Eukaryota</taxon>
        <taxon>Fungi</taxon>
        <taxon>Dikarya</taxon>
        <taxon>Ascomycota</taxon>
        <taxon>Saccharomycotina</taxon>
        <taxon>Saccharomycetes</taxon>
        <taxon>Phaffomycetales</taxon>
        <taxon>Phaffomycetaceae</taxon>
        <taxon>Cyberlindnera</taxon>
    </lineage>
</organism>
<feature type="compositionally biased region" description="Acidic residues" evidence="11">
    <location>
        <begin position="130"/>
        <end position="156"/>
    </location>
</feature>
<evidence type="ECO:0000256" key="2">
    <source>
        <dbReference type="ARBA" id="ARBA00009418"/>
    </source>
</evidence>
<feature type="region of interest" description="Disordered" evidence="11">
    <location>
        <begin position="80"/>
        <end position="198"/>
    </location>
</feature>
<evidence type="ECO:0000256" key="11">
    <source>
        <dbReference type="SAM" id="MobiDB-lite"/>
    </source>
</evidence>
<comment type="similarity">
    <text evidence="2 9">Belongs to the RRP36 family.</text>
</comment>
<keyword evidence="4 9" id="KW-0698">rRNA processing</keyword>
<evidence type="ECO:0000256" key="1">
    <source>
        <dbReference type="ARBA" id="ARBA00004604"/>
    </source>
</evidence>
<keyword evidence="6 9" id="KW-0539">Nucleus</keyword>
<feature type="region of interest" description="Disordered" evidence="11">
    <location>
        <begin position="307"/>
        <end position="326"/>
    </location>
</feature>
<feature type="region of interest" description="Disordered" evidence="11">
    <location>
        <begin position="45"/>
        <end position="68"/>
    </location>
</feature>
<accession>A0A061B394</accession>
<dbReference type="OrthoDB" id="448446at2759"/>
<evidence type="ECO:0000256" key="9">
    <source>
        <dbReference type="RuleBase" id="RU368027"/>
    </source>
</evidence>
<evidence type="ECO:0000313" key="12">
    <source>
        <dbReference type="EMBL" id="CDR44290.1"/>
    </source>
</evidence>
<protein>
    <recommendedName>
        <fullName evidence="9">rRNA biogenesis protein RRP36</fullName>
    </recommendedName>
</protein>
<dbReference type="GO" id="GO:0000462">
    <property type="term" value="P:maturation of SSU-rRNA from tricistronic rRNA transcript (SSU-rRNA, 5.8S rRNA, LSU-rRNA)"/>
    <property type="evidence" value="ECO:0007669"/>
    <property type="project" value="TreeGrafter"/>
</dbReference>
<evidence type="ECO:0000256" key="5">
    <source>
        <dbReference type="ARBA" id="ARBA00023054"/>
    </source>
</evidence>
<keyword evidence="7 9" id="KW-0687">Ribonucleoprotein</keyword>
<keyword evidence="5 10" id="KW-0175">Coiled coil</keyword>
<proteinExistence type="inferred from homology"/>
<feature type="compositionally biased region" description="Basic and acidic residues" evidence="11">
    <location>
        <begin position="102"/>
        <end position="119"/>
    </location>
</feature>
<dbReference type="GO" id="GO:0005730">
    <property type="term" value="C:nucleolus"/>
    <property type="evidence" value="ECO:0007669"/>
    <property type="project" value="UniProtKB-SubCell"/>
</dbReference>
<evidence type="ECO:0000256" key="8">
    <source>
        <dbReference type="ARBA" id="ARBA00025053"/>
    </source>
</evidence>
<reference evidence="12" key="1">
    <citation type="journal article" date="2014" name="Genome Announc.">
        <title>Genome sequence of the yeast Cyberlindnera fabianii (Hansenula fabianii).</title>
        <authorList>
            <person name="Freel K.C."/>
            <person name="Sarilar V."/>
            <person name="Neuveglise C."/>
            <person name="Devillers H."/>
            <person name="Friedrich A."/>
            <person name="Schacherer J."/>
        </authorList>
    </citation>
    <scope>NUCLEOTIDE SEQUENCE</scope>
    <source>
        <strain evidence="12">YJS4271</strain>
    </source>
</reference>
<sequence>MTLSACVPYHLKHTKKLYSSLSLSLNPRPKHSTDTSSIMAKKQLKHYDSDSDVESYLQQHQSDVESDDEMATISFGALKSAQETIDEEEGKSSNKAKKSKRADKEKAKELKESLKRELALSKSKKKVEEPEPQSDSEMSEGLFEEEDELSSDDDDERPTSRSSKDGKKKGKHAPSEQSSKRPVPKIRKIPGLETPKDSSLYKDIRFDTAFGKADMNKIRKDYKFLDEYRQQEIGEINKMLKDPKMRNKLSQREINDLEYQAKSLRSRLDTLKNRDLQQDVLKKYKEEHGIKGKFFLKKSDQRKIVQKHKFENMKSKQREKVVERKRKRRLGKEFKQLEFNSRSDR</sequence>
<comment type="function">
    <text evidence="8 9">Component of the 90S pre-ribosome involved in the maturation of rRNAs. Required for early cleavages of the pre-RNAs in the 40S ribosomal subunit maturation pathway.</text>
</comment>
<evidence type="ECO:0000256" key="3">
    <source>
        <dbReference type="ARBA" id="ARBA00022517"/>
    </source>
</evidence>
<evidence type="ECO:0000256" key="6">
    <source>
        <dbReference type="ARBA" id="ARBA00023242"/>
    </source>
</evidence>
<dbReference type="PANTHER" id="PTHR21738:SF0">
    <property type="entry name" value="RIBOSOMAL RNA PROCESSING PROTEIN 36 HOMOLOG"/>
    <property type="match status" value="1"/>
</dbReference>
<keyword evidence="3 9" id="KW-0690">Ribosome biogenesis</keyword>
<comment type="subunit">
    <text evidence="9">Associates with 90S and pre-40S pre-ribosomal particles.</text>
</comment>
<evidence type="ECO:0000256" key="7">
    <source>
        <dbReference type="ARBA" id="ARBA00023274"/>
    </source>
</evidence>
<dbReference type="InterPro" id="IPR009292">
    <property type="entry name" value="RRP36"/>
</dbReference>
<dbReference type="Pfam" id="PF06102">
    <property type="entry name" value="RRP36"/>
    <property type="match status" value="1"/>
</dbReference>
<dbReference type="GO" id="GO:0030686">
    <property type="term" value="C:90S preribosome"/>
    <property type="evidence" value="ECO:0007669"/>
    <property type="project" value="TreeGrafter"/>
</dbReference>
<evidence type="ECO:0000256" key="4">
    <source>
        <dbReference type="ARBA" id="ARBA00022552"/>
    </source>
</evidence>
<gene>
    <name evidence="12" type="ORF">CYFA0S_14e01728g</name>
</gene>